<protein>
    <recommendedName>
        <fullName evidence="1">PilZ domain-containing protein</fullName>
    </recommendedName>
</protein>
<gene>
    <name evidence="2" type="ORF">DBT_0686</name>
</gene>
<dbReference type="Proteomes" id="UP000093080">
    <property type="component" value="Unassembled WGS sequence"/>
</dbReference>
<dbReference type="AlphaFoldDB" id="A0A1B9F7M1"/>
<dbReference type="RefSeq" id="WP_067616396.1">
    <property type="nucleotide sequence ID" value="NZ_MAGO01000003.1"/>
</dbReference>
<organism evidence="2 3">
    <name type="scientific">Dissulfuribacter thermophilus</name>
    <dbReference type="NCBI Taxonomy" id="1156395"/>
    <lineage>
        <taxon>Bacteria</taxon>
        <taxon>Pseudomonadati</taxon>
        <taxon>Thermodesulfobacteriota</taxon>
        <taxon>Dissulfuribacteria</taxon>
        <taxon>Dissulfuribacterales</taxon>
        <taxon>Dissulfuribacteraceae</taxon>
        <taxon>Dissulfuribacter</taxon>
    </lineage>
</organism>
<proteinExistence type="predicted"/>
<feature type="domain" description="PilZ" evidence="1">
    <location>
        <begin position="53"/>
        <end position="154"/>
    </location>
</feature>
<evidence type="ECO:0000313" key="2">
    <source>
        <dbReference type="EMBL" id="OCC15761.1"/>
    </source>
</evidence>
<dbReference type="SUPFAM" id="SSF141371">
    <property type="entry name" value="PilZ domain-like"/>
    <property type="match status" value="1"/>
</dbReference>
<comment type="caution">
    <text evidence="2">The sequence shown here is derived from an EMBL/GenBank/DDBJ whole genome shotgun (WGS) entry which is preliminary data.</text>
</comment>
<dbReference type="Pfam" id="PF07238">
    <property type="entry name" value="PilZ"/>
    <property type="match status" value="1"/>
</dbReference>
<dbReference type="GO" id="GO:0035438">
    <property type="term" value="F:cyclic-di-GMP binding"/>
    <property type="evidence" value="ECO:0007669"/>
    <property type="project" value="InterPro"/>
</dbReference>
<reference evidence="2 3" key="1">
    <citation type="submission" date="2016-06" db="EMBL/GenBank/DDBJ databases">
        <title>Respiratory ammonification of nitrate coupled to the oxidation of elemental sulfur in deep-sea autotrophic thermophilic bacteria.</title>
        <authorList>
            <person name="Slobodkina G.B."/>
            <person name="Mardanov A.V."/>
            <person name="Ravin N.V."/>
            <person name="Frolova A.A."/>
            <person name="Viryasiv M.B."/>
            <person name="Chernyh N.A."/>
            <person name="Bonch-Osmolovskaya E.A."/>
            <person name="Slobodkin A.I."/>
        </authorList>
    </citation>
    <scope>NUCLEOTIDE SEQUENCE [LARGE SCALE GENOMIC DNA]</scope>
    <source>
        <strain evidence="2 3">S69</strain>
    </source>
</reference>
<name>A0A1B9F7M1_9BACT</name>
<dbReference type="OrthoDB" id="6198906at2"/>
<sequence>MDCPFFADDICLIPDSGMYIPLTIHKDFYCLGRYSECVRYKQYENSGREKEDDRRKYNRIRKIIPCATQTAPDQPNSFTIDMSLGGMRIMLAEPLKQGECYDFWLYGENRRPLMDITACVRWTKPSFLDGWYEAGLAFTPSVHEEYRERLVQILSS</sequence>
<evidence type="ECO:0000313" key="3">
    <source>
        <dbReference type="Proteomes" id="UP000093080"/>
    </source>
</evidence>
<evidence type="ECO:0000259" key="1">
    <source>
        <dbReference type="Pfam" id="PF07238"/>
    </source>
</evidence>
<accession>A0A1B9F7M1</accession>
<dbReference type="Gene3D" id="2.40.10.220">
    <property type="entry name" value="predicted glycosyltransferase like domains"/>
    <property type="match status" value="1"/>
</dbReference>
<keyword evidence="3" id="KW-1185">Reference proteome</keyword>
<dbReference type="InterPro" id="IPR009875">
    <property type="entry name" value="PilZ_domain"/>
</dbReference>
<dbReference type="EMBL" id="MAGO01000003">
    <property type="protein sequence ID" value="OCC15761.1"/>
    <property type="molecule type" value="Genomic_DNA"/>
</dbReference>